<dbReference type="PATRIC" id="fig|66969.6.peg.676"/>
<evidence type="ECO:0000256" key="1">
    <source>
        <dbReference type="SAM" id="SignalP"/>
    </source>
</evidence>
<feature type="chain" id="PRO_5006919973" description="Secreted protein" evidence="1">
    <location>
        <begin position="23"/>
        <end position="107"/>
    </location>
</feature>
<name>A0A0W1AMM1_9GAMM</name>
<organism evidence="2 3">
    <name type="scientific">Legionella waltersii</name>
    <dbReference type="NCBI Taxonomy" id="66969"/>
    <lineage>
        <taxon>Bacteria</taxon>
        <taxon>Pseudomonadati</taxon>
        <taxon>Pseudomonadota</taxon>
        <taxon>Gammaproteobacteria</taxon>
        <taxon>Legionellales</taxon>
        <taxon>Legionellaceae</taxon>
        <taxon>Legionella</taxon>
    </lineage>
</organism>
<dbReference type="Proteomes" id="UP000054729">
    <property type="component" value="Unassembled WGS sequence"/>
</dbReference>
<proteinExistence type="predicted"/>
<accession>A0A0W1AMM1</accession>
<dbReference type="STRING" id="66969.Lwal_0629"/>
<feature type="signal peptide" evidence="1">
    <location>
        <begin position="1"/>
        <end position="22"/>
    </location>
</feature>
<keyword evidence="3" id="KW-1185">Reference proteome</keyword>
<dbReference type="AlphaFoldDB" id="A0A0W1AMM1"/>
<reference evidence="2 3" key="1">
    <citation type="submission" date="2015-11" db="EMBL/GenBank/DDBJ databases">
        <title>Genomic analysis of 38 Legionella species identifies large and diverse effector repertoires.</title>
        <authorList>
            <person name="Burstein D."/>
            <person name="Amaro F."/>
            <person name="Zusman T."/>
            <person name="Lifshitz Z."/>
            <person name="Cohen O."/>
            <person name="Gilbert J.A."/>
            <person name="Pupko T."/>
            <person name="Shuman H.A."/>
            <person name="Segal G."/>
        </authorList>
    </citation>
    <scope>NUCLEOTIDE SEQUENCE [LARGE SCALE GENOMIC DNA]</scope>
    <source>
        <strain evidence="2 3">ATCC 51914</strain>
    </source>
</reference>
<gene>
    <name evidence="2" type="ORF">Lwal_0629</name>
</gene>
<evidence type="ECO:0000313" key="3">
    <source>
        <dbReference type="Proteomes" id="UP000054729"/>
    </source>
</evidence>
<comment type="caution">
    <text evidence="2">The sequence shown here is derived from an EMBL/GenBank/DDBJ whole genome shotgun (WGS) entry which is preliminary data.</text>
</comment>
<keyword evidence="1" id="KW-0732">Signal</keyword>
<protein>
    <recommendedName>
        <fullName evidence="4">Secreted protein</fullName>
    </recommendedName>
</protein>
<evidence type="ECO:0000313" key="2">
    <source>
        <dbReference type="EMBL" id="KTD82512.1"/>
    </source>
</evidence>
<evidence type="ECO:0008006" key="4">
    <source>
        <dbReference type="Google" id="ProtNLM"/>
    </source>
</evidence>
<dbReference type="EMBL" id="LNZB01000011">
    <property type="protein sequence ID" value="KTD82512.1"/>
    <property type="molecule type" value="Genomic_DNA"/>
</dbReference>
<sequence length="107" mass="11640">MTLFRGVWSALFCFLLALDAFAGETIKITVHSNEKNVVAIGFTVNGLNYGSLGNSYSTRGPKNKTYLFGIRKDSIFGESVSCGSLSLEKDSSITLVYQDNLCVSILD</sequence>